<dbReference type="Gene3D" id="3.30.70.380">
    <property type="entry name" value="Ferrodoxin-fold anticodon-binding domain"/>
    <property type="match status" value="1"/>
</dbReference>
<protein>
    <recommendedName>
        <fullName evidence="1">FDX-ACB domain-containing protein</fullName>
    </recommendedName>
</protein>
<reference evidence="2 3" key="1">
    <citation type="submission" date="2017-04" db="EMBL/GenBank/DDBJ databases">
        <title>Accumulation and expression of multiple antibiotic resistance genes in Arcobacter cryaerophilus that thrives in sewage.</title>
        <authorList>
            <person name="Millar J.A."/>
            <person name="Raghavan R."/>
        </authorList>
    </citation>
    <scope>NUCLEOTIDE SEQUENCE [LARGE SCALE GENOMIC DNA]</scope>
    <source>
        <strain evidence="2 3">AZT-1</strain>
    </source>
</reference>
<dbReference type="Proteomes" id="UP000192599">
    <property type="component" value="Unassembled WGS sequence"/>
</dbReference>
<sequence length="41" mass="4746">ESLTIRFTLQSDDKTLEDEDINQVINSILDALKEKLNITLR</sequence>
<dbReference type="SUPFAM" id="SSF54991">
    <property type="entry name" value="Anticodon-binding domain of PheRS"/>
    <property type="match status" value="1"/>
</dbReference>
<dbReference type="EMBL" id="LNTC01000037">
    <property type="protein sequence ID" value="OQR41664.1"/>
    <property type="molecule type" value="Genomic_DNA"/>
</dbReference>
<evidence type="ECO:0000313" key="2">
    <source>
        <dbReference type="EMBL" id="OQR41664.1"/>
    </source>
</evidence>
<dbReference type="InterPro" id="IPR036690">
    <property type="entry name" value="Fdx_antiC-bd_sf"/>
</dbReference>
<comment type="caution">
    <text evidence="2">The sequence shown here is derived from an EMBL/GenBank/DDBJ whole genome shotgun (WGS) entry which is preliminary data.</text>
</comment>
<feature type="non-terminal residue" evidence="2">
    <location>
        <position position="1"/>
    </location>
</feature>
<organism evidence="2 3">
    <name type="scientific">Aliarcobacter cryaerophilus</name>
    <dbReference type="NCBI Taxonomy" id="28198"/>
    <lineage>
        <taxon>Bacteria</taxon>
        <taxon>Pseudomonadati</taxon>
        <taxon>Campylobacterota</taxon>
        <taxon>Epsilonproteobacteria</taxon>
        <taxon>Campylobacterales</taxon>
        <taxon>Arcobacteraceae</taxon>
        <taxon>Aliarcobacter</taxon>
    </lineage>
</organism>
<evidence type="ECO:0000259" key="1">
    <source>
        <dbReference type="PROSITE" id="PS51447"/>
    </source>
</evidence>
<dbReference type="InterPro" id="IPR005121">
    <property type="entry name" value="Fdx_antiC-bd"/>
</dbReference>
<gene>
    <name evidence="2" type="ORF">AS859_04440</name>
</gene>
<proteinExistence type="predicted"/>
<name>A0A1V9VCI6_9BACT</name>
<dbReference type="PROSITE" id="PS51447">
    <property type="entry name" value="FDX_ACB"/>
    <property type="match status" value="1"/>
</dbReference>
<dbReference type="Pfam" id="PF03147">
    <property type="entry name" value="FDX-ACB"/>
    <property type="match status" value="1"/>
</dbReference>
<evidence type="ECO:0000313" key="3">
    <source>
        <dbReference type="Proteomes" id="UP000192599"/>
    </source>
</evidence>
<dbReference type="AlphaFoldDB" id="A0A1V9VCI6"/>
<accession>A0A1V9VCI6</accession>
<feature type="domain" description="FDX-ACB" evidence="1">
    <location>
        <begin position="1"/>
        <end position="41"/>
    </location>
</feature>